<keyword evidence="3" id="KW-1185">Reference proteome</keyword>
<dbReference type="GO" id="GO:0016853">
    <property type="term" value="F:isomerase activity"/>
    <property type="evidence" value="ECO:0007669"/>
    <property type="project" value="UniProtKB-KW"/>
</dbReference>
<organism evidence="2 3">
    <name type="scientific">Mycobacterium yunnanensis</name>
    <dbReference type="NCBI Taxonomy" id="368477"/>
    <lineage>
        <taxon>Bacteria</taxon>
        <taxon>Bacillati</taxon>
        <taxon>Actinomycetota</taxon>
        <taxon>Actinomycetes</taxon>
        <taxon>Mycobacteriales</taxon>
        <taxon>Mycobacteriaceae</taxon>
        <taxon>Mycobacterium</taxon>
    </lineage>
</organism>
<accession>A0A9X2Z6U5</accession>
<evidence type="ECO:0000313" key="2">
    <source>
        <dbReference type="EMBL" id="MCV7424098.1"/>
    </source>
</evidence>
<dbReference type="SUPFAM" id="SSF109854">
    <property type="entry name" value="DinB/YfiT-like putative metalloenzymes"/>
    <property type="match status" value="1"/>
</dbReference>
<dbReference type="AlphaFoldDB" id="A0A9X2Z6U5"/>
<dbReference type="InterPro" id="IPR017517">
    <property type="entry name" value="Maleyloyr_isom"/>
</dbReference>
<proteinExistence type="predicted"/>
<comment type="caution">
    <text evidence="2">The sequence shown here is derived from an EMBL/GenBank/DDBJ whole genome shotgun (WGS) entry which is preliminary data.</text>
</comment>
<evidence type="ECO:0000259" key="1">
    <source>
        <dbReference type="Pfam" id="PF11716"/>
    </source>
</evidence>
<dbReference type="EMBL" id="JACKVK010000013">
    <property type="protein sequence ID" value="MCV7424098.1"/>
    <property type="molecule type" value="Genomic_DNA"/>
</dbReference>
<dbReference type="Proteomes" id="UP001141629">
    <property type="component" value="Unassembled WGS sequence"/>
</dbReference>
<dbReference type="InterPro" id="IPR024344">
    <property type="entry name" value="MDMPI_metal-binding"/>
</dbReference>
<dbReference type="GO" id="GO:0046872">
    <property type="term" value="F:metal ion binding"/>
    <property type="evidence" value="ECO:0007669"/>
    <property type="project" value="InterPro"/>
</dbReference>
<evidence type="ECO:0000313" key="3">
    <source>
        <dbReference type="Proteomes" id="UP001141629"/>
    </source>
</evidence>
<feature type="domain" description="Mycothiol-dependent maleylpyruvate isomerase metal-binding" evidence="1">
    <location>
        <begin position="8"/>
        <end position="93"/>
    </location>
</feature>
<dbReference type="NCBIfam" id="TIGR03083">
    <property type="entry name" value="maleylpyruvate isomerase family mycothiol-dependent enzyme"/>
    <property type="match status" value="1"/>
</dbReference>
<dbReference type="Pfam" id="PF11716">
    <property type="entry name" value="MDMPI_N"/>
    <property type="match status" value="1"/>
</dbReference>
<reference evidence="2" key="2">
    <citation type="journal article" date="2022" name="BMC Genomics">
        <title>Comparative genome analysis of mycobacteria focusing on tRNA and non-coding RNA.</title>
        <authorList>
            <person name="Behra P.R.K."/>
            <person name="Pettersson B.M.F."/>
            <person name="Ramesh M."/>
            <person name="Das S."/>
            <person name="Dasgupta S."/>
            <person name="Kirsebom L.A."/>
        </authorList>
    </citation>
    <scope>NUCLEOTIDE SEQUENCE</scope>
    <source>
        <strain evidence="2">DSM 44838</strain>
    </source>
</reference>
<sequence>MAYLELTRAEREDFADLLDGLTAAQWAAASLCAGWTVRDVAAHCVSFEGVPPAGLVARFVKGRLQTDRINALAVEALADRSNERIVDVFRDNAEPSGLTAGFGGRIALTDNMIHQQDIRRPLGLPRTIPADRLRVALDFVRYAPTIRGAWRARGVRLEATDLDWSHGRGDRVRGSGEALLMVMAGRPDALADLDGPGLVRLAARVR</sequence>
<dbReference type="RefSeq" id="WP_263999074.1">
    <property type="nucleotide sequence ID" value="NZ_JACKVK010000013.1"/>
</dbReference>
<dbReference type="Gene3D" id="1.20.120.450">
    <property type="entry name" value="dinb family like domain"/>
    <property type="match status" value="1"/>
</dbReference>
<dbReference type="InterPro" id="IPR034660">
    <property type="entry name" value="DinB/YfiT-like"/>
</dbReference>
<protein>
    <submittedName>
        <fullName evidence="2">Maleylpyruvate isomerase family mycothiol-dependent enzyme</fullName>
    </submittedName>
</protein>
<keyword evidence="2" id="KW-0413">Isomerase</keyword>
<gene>
    <name evidence="2" type="ORF">H7K45_26430</name>
</gene>
<name>A0A9X2Z6U5_9MYCO</name>
<reference evidence="2" key="1">
    <citation type="submission" date="2020-07" db="EMBL/GenBank/DDBJ databases">
        <authorList>
            <person name="Pettersson B.M.F."/>
            <person name="Behra P.R.K."/>
            <person name="Ramesh M."/>
            <person name="Das S."/>
            <person name="Dasgupta S."/>
            <person name="Kirsebom L.A."/>
        </authorList>
    </citation>
    <scope>NUCLEOTIDE SEQUENCE</scope>
    <source>
        <strain evidence="2">DSM 44838</strain>
    </source>
</reference>